<reference evidence="8 9" key="1">
    <citation type="submission" date="2019-03" db="EMBL/GenBank/DDBJ databases">
        <authorList>
            <person name="Kim M.K.M."/>
        </authorList>
    </citation>
    <scope>NUCLEOTIDE SEQUENCE [LARGE SCALE GENOMIC DNA]</scope>
    <source>
        <strain evidence="8 9">17J68-12</strain>
    </source>
</reference>
<dbReference type="InterPro" id="IPR050448">
    <property type="entry name" value="OpgB/LTA_synthase_biosynth"/>
</dbReference>
<keyword evidence="4 6" id="KW-1133">Transmembrane helix</keyword>
<evidence type="ECO:0000256" key="5">
    <source>
        <dbReference type="ARBA" id="ARBA00023136"/>
    </source>
</evidence>
<dbReference type="Gene3D" id="3.40.720.10">
    <property type="entry name" value="Alkaline Phosphatase, subunit A"/>
    <property type="match status" value="1"/>
</dbReference>
<dbReference type="AlphaFoldDB" id="A0A4R1BJT4"/>
<evidence type="ECO:0000256" key="2">
    <source>
        <dbReference type="ARBA" id="ARBA00022475"/>
    </source>
</evidence>
<evidence type="ECO:0000256" key="3">
    <source>
        <dbReference type="ARBA" id="ARBA00022692"/>
    </source>
</evidence>
<feature type="domain" description="Sulfatase N-terminal" evidence="7">
    <location>
        <begin position="269"/>
        <end position="362"/>
    </location>
</feature>
<dbReference type="EMBL" id="SJZI01000008">
    <property type="protein sequence ID" value="TCJ17620.1"/>
    <property type="molecule type" value="Genomic_DNA"/>
</dbReference>
<protein>
    <recommendedName>
        <fullName evidence="7">Sulfatase N-terminal domain-containing protein</fullName>
    </recommendedName>
</protein>
<evidence type="ECO:0000256" key="4">
    <source>
        <dbReference type="ARBA" id="ARBA00022989"/>
    </source>
</evidence>
<dbReference type="PANTHER" id="PTHR47371:SF3">
    <property type="entry name" value="PHOSPHOGLYCEROL TRANSFERASE I"/>
    <property type="match status" value="1"/>
</dbReference>
<evidence type="ECO:0000256" key="1">
    <source>
        <dbReference type="ARBA" id="ARBA00004651"/>
    </source>
</evidence>
<dbReference type="PANTHER" id="PTHR47371">
    <property type="entry name" value="LIPOTEICHOIC ACID SYNTHASE"/>
    <property type="match status" value="1"/>
</dbReference>
<evidence type="ECO:0000256" key="6">
    <source>
        <dbReference type="SAM" id="Phobius"/>
    </source>
</evidence>
<keyword evidence="5 6" id="KW-0472">Membrane</keyword>
<gene>
    <name evidence="8" type="ORF">EPD60_05340</name>
</gene>
<keyword evidence="9" id="KW-1185">Reference proteome</keyword>
<evidence type="ECO:0000259" key="7">
    <source>
        <dbReference type="Pfam" id="PF00884"/>
    </source>
</evidence>
<keyword evidence="3 6" id="KW-0812">Transmembrane</keyword>
<sequence length="363" mass="39834">MPARLRFLLQYFLSWLLFFALARGLFLAGTAGASGGTGAGLLARSFWYGARMDASMAAYLTLPVSVFLLASVFVPFFRRALVYQVYTLLLLLPVLLLILSDIPMFRIWGFRIDATPLKYLSNPREAWASVSHLPVWAYALAFIILYAGACMLAKRFLARAAAGLQRQERWYVAVSTLLVATGALIIPMRGGMQQTPLNQSSVYFSSSNYANQAALNAPWNFLFGVVSESDAGSEVNPYNYMPAAEAKRIVDSLPKEGPKILAAKKYDQPNLIVVIWESGTAKMIDRVVDGVPVAPGLNRLKGEGVWFANAFASGDRTDKGVPAVLSGYPALPLSSIIRLPNKARKLATLPGLYRQQGYHTAFY</sequence>
<dbReference type="Pfam" id="PF00884">
    <property type="entry name" value="Sulfatase"/>
    <property type="match status" value="1"/>
</dbReference>
<feature type="transmembrane region" description="Helical" evidence="6">
    <location>
        <begin position="135"/>
        <end position="158"/>
    </location>
</feature>
<dbReference type="SUPFAM" id="SSF53649">
    <property type="entry name" value="Alkaline phosphatase-like"/>
    <property type="match status" value="1"/>
</dbReference>
<evidence type="ECO:0000313" key="8">
    <source>
        <dbReference type="EMBL" id="TCJ17620.1"/>
    </source>
</evidence>
<organism evidence="8 9">
    <name type="scientific">Flaviaesturariibacter flavus</name>
    <dbReference type="NCBI Taxonomy" id="2502780"/>
    <lineage>
        <taxon>Bacteria</taxon>
        <taxon>Pseudomonadati</taxon>
        <taxon>Bacteroidota</taxon>
        <taxon>Chitinophagia</taxon>
        <taxon>Chitinophagales</taxon>
        <taxon>Chitinophagaceae</taxon>
        <taxon>Flaviaestuariibacter</taxon>
    </lineage>
</organism>
<feature type="transmembrane region" description="Helical" evidence="6">
    <location>
        <begin position="170"/>
        <end position="188"/>
    </location>
</feature>
<dbReference type="InterPro" id="IPR017850">
    <property type="entry name" value="Alkaline_phosphatase_core_sf"/>
</dbReference>
<dbReference type="Proteomes" id="UP000295334">
    <property type="component" value="Unassembled WGS sequence"/>
</dbReference>
<accession>A0A4R1BJT4</accession>
<comment type="subcellular location">
    <subcellularLocation>
        <location evidence="1">Cell membrane</location>
        <topology evidence="1">Multi-pass membrane protein</topology>
    </subcellularLocation>
</comment>
<dbReference type="OrthoDB" id="9777768at2"/>
<comment type="caution">
    <text evidence="8">The sequence shown here is derived from an EMBL/GenBank/DDBJ whole genome shotgun (WGS) entry which is preliminary data.</text>
</comment>
<evidence type="ECO:0000313" key="9">
    <source>
        <dbReference type="Proteomes" id="UP000295334"/>
    </source>
</evidence>
<keyword evidence="2" id="KW-1003">Cell membrane</keyword>
<proteinExistence type="predicted"/>
<dbReference type="InterPro" id="IPR000917">
    <property type="entry name" value="Sulfatase_N"/>
</dbReference>
<name>A0A4R1BJT4_9BACT</name>
<dbReference type="GO" id="GO:0005886">
    <property type="term" value="C:plasma membrane"/>
    <property type="evidence" value="ECO:0007669"/>
    <property type="project" value="UniProtKB-SubCell"/>
</dbReference>
<feature type="transmembrane region" description="Helical" evidence="6">
    <location>
        <begin position="89"/>
        <end position="108"/>
    </location>
</feature>
<feature type="transmembrane region" description="Helical" evidence="6">
    <location>
        <begin position="57"/>
        <end position="77"/>
    </location>
</feature>